<keyword evidence="2" id="KW-1185">Reference proteome</keyword>
<dbReference type="EMBL" id="CAJNDS010002839">
    <property type="protein sequence ID" value="CAE7614979.1"/>
    <property type="molecule type" value="Genomic_DNA"/>
</dbReference>
<comment type="caution">
    <text evidence="1">The sequence shown here is derived from an EMBL/GenBank/DDBJ whole genome shotgun (WGS) entry which is preliminary data.</text>
</comment>
<sequence>MVIDLALELHRRAKDFALAGDTLRAKALVESSIDQLVTAKGLVPGGRVLQLLEGLLEAWHTDGIVLQAEDHDTVSELECCVAEALRKVAKAPVVAAVAAKLVLGGCGTTPSTASDATSARGDCIAIDPKSGGLLNAAAAAAEARVVDDGASGVDWDAGVVVIVTLMMSCQPPGPRASVHLDAGVRSWWRSFRVIVRAPRTELFPPHRTCFAGQPQSPLHFFLLS</sequence>
<dbReference type="OrthoDB" id="10540305at2759"/>
<accession>A0A812VFL2</accession>
<dbReference type="AlphaFoldDB" id="A0A812VFL2"/>
<name>A0A812VFL2_9DINO</name>
<protein>
    <submittedName>
        <fullName evidence="1">YDA protein</fullName>
    </submittedName>
</protein>
<gene>
    <name evidence="1" type="primary">YDA</name>
    <name evidence="1" type="ORF">SNAT2548_LOCUS34964</name>
</gene>
<reference evidence="1" key="1">
    <citation type="submission" date="2021-02" db="EMBL/GenBank/DDBJ databases">
        <authorList>
            <person name="Dougan E. K."/>
            <person name="Rhodes N."/>
            <person name="Thang M."/>
            <person name="Chan C."/>
        </authorList>
    </citation>
    <scope>NUCLEOTIDE SEQUENCE</scope>
</reference>
<organism evidence="1 2">
    <name type="scientific">Symbiodinium natans</name>
    <dbReference type="NCBI Taxonomy" id="878477"/>
    <lineage>
        <taxon>Eukaryota</taxon>
        <taxon>Sar</taxon>
        <taxon>Alveolata</taxon>
        <taxon>Dinophyceae</taxon>
        <taxon>Suessiales</taxon>
        <taxon>Symbiodiniaceae</taxon>
        <taxon>Symbiodinium</taxon>
    </lineage>
</organism>
<dbReference type="Proteomes" id="UP000604046">
    <property type="component" value="Unassembled WGS sequence"/>
</dbReference>
<proteinExistence type="predicted"/>
<evidence type="ECO:0000313" key="2">
    <source>
        <dbReference type="Proteomes" id="UP000604046"/>
    </source>
</evidence>
<evidence type="ECO:0000313" key="1">
    <source>
        <dbReference type="EMBL" id="CAE7614979.1"/>
    </source>
</evidence>